<sequence>MLVTMEVVSLTQGMMSQYPAWSVGRSNLQALTGKSCGLAEDVLVELDPDAGMLPR</sequence>
<dbReference type="EMBL" id="JAOL01000190">
    <property type="protein sequence ID" value="EUA85504.1"/>
    <property type="molecule type" value="Genomic_DNA"/>
</dbReference>
<accession>A0ABN0QLK1</accession>
<evidence type="ECO:0000313" key="2">
    <source>
        <dbReference type="EMBL" id="EUA85504.1"/>
    </source>
</evidence>
<evidence type="ECO:0000259" key="1">
    <source>
        <dbReference type="Pfam" id="PF14896"/>
    </source>
</evidence>
<dbReference type="Proteomes" id="UP000020681">
    <property type="component" value="Unassembled WGS sequence"/>
</dbReference>
<gene>
    <name evidence="2" type="ORF">I551_8056</name>
</gene>
<dbReference type="Pfam" id="PF14896">
    <property type="entry name" value="Arabino_trans_C"/>
    <property type="match status" value="1"/>
</dbReference>
<protein>
    <submittedName>
        <fullName evidence="2">Mycobacterial cell wall arabinan synthesis family protein</fullName>
    </submittedName>
</protein>
<proteinExistence type="predicted"/>
<evidence type="ECO:0000313" key="3">
    <source>
        <dbReference type="Proteomes" id="UP000020681"/>
    </source>
</evidence>
<comment type="caution">
    <text evidence="2">The sequence shown here is derived from an EMBL/GenBank/DDBJ whole genome shotgun (WGS) entry which is preliminary data.</text>
</comment>
<feature type="domain" description="Arabinosyltransferase C-terminal" evidence="1">
    <location>
        <begin position="7"/>
        <end position="53"/>
    </location>
</feature>
<dbReference type="InterPro" id="IPR032731">
    <property type="entry name" value="Arabino_trans_C"/>
</dbReference>
<reference evidence="2 3" key="1">
    <citation type="submission" date="2014-01" db="EMBL/GenBank/DDBJ databases">
        <authorList>
            <person name="Dobos K."/>
            <person name="Lenaerts A."/>
            <person name="Ordway D."/>
            <person name="DeGroote M.A."/>
            <person name="Parker T."/>
            <person name="Sizemore C."/>
            <person name="Tallon L.J."/>
            <person name="Sadzewicz L.K."/>
            <person name="Sengamalay N."/>
            <person name="Fraser C.M."/>
            <person name="Hine E."/>
            <person name="Shefchek K.A."/>
            <person name="Das S.P."/>
            <person name="Tettelin H."/>
        </authorList>
    </citation>
    <scope>NUCLEOTIDE SEQUENCE [LARGE SCALE GENOMIC DNA]</scope>
    <source>
        <strain evidence="2 3">Harvey</strain>
    </source>
</reference>
<name>A0ABN0QLK1_MYCUL</name>
<dbReference type="Gene3D" id="3.40.190.160">
    <property type="match status" value="1"/>
</dbReference>
<organism evidence="2 3">
    <name type="scientific">Mycobacterium ulcerans str. Harvey</name>
    <dbReference type="NCBI Taxonomy" id="1299332"/>
    <lineage>
        <taxon>Bacteria</taxon>
        <taxon>Bacillati</taxon>
        <taxon>Actinomycetota</taxon>
        <taxon>Actinomycetes</taxon>
        <taxon>Mycobacteriales</taxon>
        <taxon>Mycobacteriaceae</taxon>
        <taxon>Mycobacterium</taxon>
        <taxon>Mycobacterium ulcerans group</taxon>
    </lineage>
</organism>
<keyword evidence="3" id="KW-1185">Reference proteome</keyword>